<feature type="repeat" description="WD" evidence="3">
    <location>
        <begin position="479"/>
        <end position="520"/>
    </location>
</feature>
<dbReference type="GO" id="GO:0000480">
    <property type="term" value="P:endonucleolytic cleavage in 5'-ETS of tricistronic rRNA transcript (SSU-rRNA, 5.8S rRNA, LSU-rRNA)"/>
    <property type="evidence" value="ECO:0007669"/>
    <property type="project" value="TreeGrafter"/>
</dbReference>
<protein>
    <submittedName>
        <fullName evidence="4">Transducin beta-like protein 3</fullName>
    </submittedName>
</protein>
<dbReference type="Proteomes" id="UP000054359">
    <property type="component" value="Unassembled WGS sequence"/>
</dbReference>
<dbReference type="InterPro" id="IPR036322">
    <property type="entry name" value="WD40_repeat_dom_sf"/>
</dbReference>
<dbReference type="Gene3D" id="2.130.10.10">
    <property type="entry name" value="YVTN repeat-like/Quinoprotein amine dehydrogenase"/>
    <property type="match status" value="3"/>
</dbReference>
<dbReference type="PROSITE" id="PS50294">
    <property type="entry name" value="WD_REPEATS_REGION"/>
    <property type="match status" value="6"/>
</dbReference>
<dbReference type="STRING" id="407821.A0A087SZ02"/>
<dbReference type="InterPro" id="IPR001680">
    <property type="entry name" value="WD40_rpt"/>
</dbReference>
<feature type="repeat" description="WD" evidence="3">
    <location>
        <begin position="521"/>
        <end position="561"/>
    </location>
</feature>
<dbReference type="SMART" id="SM00320">
    <property type="entry name" value="WD40"/>
    <property type="match status" value="9"/>
</dbReference>
<dbReference type="AlphaFoldDB" id="A0A087SZ02"/>
<reference evidence="4 5" key="1">
    <citation type="submission" date="2013-11" db="EMBL/GenBank/DDBJ databases">
        <title>Genome sequencing of Stegodyphus mimosarum.</title>
        <authorList>
            <person name="Bechsgaard J."/>
        </authorList>
    </citation>
    <scope>NUCLEOTIDE SEQUENCE [LARGE SCALE GENOMIC DNA]</scope>
</reference>
<dbReference type="OMA" id="IENESSC"/>
<keyword evidence="2" id="KW-0677">Repeat</keyword>
<keyword evidence="1 3" id="KW-0853">WD repeat</keyword>
<dbReference type="GO" id="GO:0030686">
    <property type="term" value="C:90S preribosome"/>
    <property type="evidence" value="ECO:0007669"/>
    <property type="project" value="TreeGrafter"/>
</dbReference>
<sequence>MPKKRKVNYKECFDVCMKCEAFYTGGKVQFTKDGQHILSTCQGKLKQFQIDGGKTTDAIENFEGEEISAFLLAEDDETLITAAQNGIMRHWLLSAKHIQKTWKSLHTGPVSCMAFDSTTTLLATGGSDSTVKIWDIIRKYYTHNLKGGKGVYSKICFKKIGSELHLLGAADDYQIHVWNLNASDLVASLEGHYSTVTDLVFTEKKNNMLSCSRDKVVLLWDLCSFKLLKTIPVYETVEACILVPKNMSLPDVTFNEEDIYFITAGDKGVLRIWSTSSGKCIFTQADSPVILPENSEYEGPLITQATYIPALEAIGITTFEHNILIFNIDKFTLKKQFIGYNDDILSIKFMGAEDDRLAVATNSAQIKIFQFPSLSCQLLKGHLDIVLALDVFQKHKHILVSGSKDNSVKVWVIENESSCLSSLYTGYGHTNSVTAVACCRGKSRFFASGSQDTTLKLWEVPESQPIVTAKLLLTPFCTAKAHDKHINSIDISENDKLIATGSQDHTAKIWDATDLSLLGTLKGHKKGVWCVNFSPVDLAVVTSSGDETIRIWSVVDFTCLK</sequence>
<evidence type="ECO:0000313" key="4">
    <source>
        <dbReference type="EMBL" id="KFM58091.1"/>
    </source>
</evidence>
<evidence type="ECO:0000256" key="2">
    <source>
        <dbReference type="ARBA" id="ARBA00022737"/>
    </source>
</evidence>
<dbReference type="CDD" id="cd00200">
    <property type="entry name" value="WD40"/>
    <property type="match status" value="1"/>
</dbReference>
<proteinExistence type="predicted"/>
<dbReference type="EMBL" id="KK112605">
    <property type="protein sequence ID" value="KFM58091.1"/>
    <property type="molecule type" value="Genomic_DNA"/>
</dbReference>
<feature type="repeat" description="WD" evidence="3">
    <location>
        <begin position="379"/>
        <end position="421"/>
    </location>
</feature>
<dbReference type="InterPro" id="IPR019775">
    <property type="entry name" value="WD40_repeat_CS"/>
</dbReference>
<gene>
    <name evidence="4" type="ORF">X975_24909</name>
</gene>
<dbReference type="PROSITE" id="PS00678">
    <property type="entry name" value="WD_REPEATS_1"/>
    <property type="match status" value="2"/>
</dbReference>
<feature type="non-terminal residue" evidence="4">
    <location>
        <position position="561"/>
    </location>
</feature>
<dbReference type="SUPFAM" id="SSF117289">
    <property type="entry name" value="Nucleoporin domain"/>
    <property type="match status" value="1"/>
</dbReference>
<dbReference type="Pfam" id="PF00400">
    <property type="entry name" value="WD40"/>
    <property type="match status" value="6"/>
</dbReference>
<keyword evidence="5" id="KW-1185">Reference proteome</keyword>
<dbReference type="GO" id="GO:0005730">
    <property type="term" value="C:nucleolus"/>
    <property type="evidence" value="ECO:0007669"/>
    <property type="project" value="TreeGrafter"/>
</dbReference>
<dbReference type="GO" id="GO:0000472">
    <property type="term" value="P:endonucleolytic cleavage to generate mature 5'-end of SSU-rRNA from (SSU-rRNA, 5.8S rRNA, LSU-rRNA)"/>
    <property type="evidence" value="ECO:0007669"/>
    <property type="project" value="TreeGrafter"/>
</dbReference>
<feature type="repeat" description="WD" evidence="3">
    <location>
        <begin position="189"/>
        <end position="230"/>
    </location>
</feature>
<dbReference type="PROSITE" id="PS50082">
    <property type="entry name" value="WD_REPEATS_2"/>
    <property type="match status" value="7"/>
</dbReference>
<name>A0A087SZ02_STEMI</name>
<feature type="repeat" description="WD" evidence="3">
    <location>
        <begin position="103"/>
        <end position="136"/>
    </location>
</feature>
<organism evidence="4 5">
    <name type="scientific">Stegodyphus mimosarum</name>
    <name type="common">African social velvet spider</name>
    <dbReference type="NCBI Taxonomy" id="407821"/>
    <lineage>
        <taxon>Eukaryota</taxon>
        <taxon>Metazoa</taxon>
        <taxon>Ecdysozoa</taxon>
        <taxon>Arthropoda</taxon>
        <taxon>Chelicerata</taxon>
        <taxon>Arachnida</taxon>
        <taxon>Araneae</taxon>
        <taxon>Araneomorphae</taxon>
        <taxon>Entelegynae</taxon>
        <taxon>Eresoidea</taxon>
        <taxon>Eresidae</taxon>
        <taxon>Stegodyphus</taxon>
    </lineage>
</organism>
<dbReference type="SUPFAM" id="SSF50978">
    <property type="entry name" value="WD40 repeat-like"/>
    <property type="match status" value="1"/>
</dbReference>
<accession>A0A087SZ02</accession>
<dbReference type="PANTHER" id="PTHR19854">
    <property type="entry name" value="TRANSDUCIN BETA-LIKE 3"/>
    <property type="match status" value="1"/>
</dbReference>
<dbReference type="InterPro" id="IPR020472">
    <property type="entry name" value="WD40_PAC1"/>
</dbReference>
<evidence type="ECO:0000256" key="3">
    <source>
        <dbReference type="PROSITE-ProRule" id="PRU00221"/>
    </source>
</evidence>
<dbReference type="OrthoDB" id="5414888at2759"/>
<dbReference type="PRINTS" id="PR00320">
    <property type="entry name" value="GPROTEINBRPT"/>
</dbReference>
<dbReference type="GO" id="GO:0034511">
    <property type="term" value="F:U3 snoRNA binding"/>
    <property type="evidence" value="ECO:0007669"/>
    <property type="project" value="TreeGrafter"/>
</dbReference>
<evidence type="ECO:0000256" key="1">
    <source>
        <dbReference type="ARBA" id="ARBA00022574"/>
    </source>
</evidence>
<dbReference type="PANTHER" id="PTHR19854:SF15">
    <property type="entry name" value="TRANSDUCIN BETA-LIKE PROTEIN 3"/>
    <property type="match status" value="1"/>
</dbReference>
<feature type="repeat" description="WD" evidence="3">
    <location>
        <begin position="242"/>
        <end position="283"/>
    </location>
</feature>
<feature type="repeat" description="WD" evidence="3">
    <location>
        <begin position="426"/>
        <end position="468"/>
    </location>
</feature>
<evidence type="ECO:0000313" key="5">
    <source>
        <dbReference type="Proteomes" id="UP000054359"/>
    </source>
</evidence>
<dbReference type="InterPro" id="IPR015943">
    <property type="entry name" value="WD40/YVTN_repeat-like_dom_sf"/>
</dbReference>